<dbReference type="InterPro" id="IPR058243">
    <property type="entry name" value="Phage_VG64"/>
</dbReference>
<dbReference type="AlphaFoldDB" id="A0AAJ1NF11"/>
<gene>
    <name evidence="1" type="ORF">P6U19_24700</name>
</gene>
<reference evidence="1" key="1">
    <citation type="submission" date="2023-03" db="EMBL/GenBank/DDBJ databases">
        <title>Genetic diversity of Bacillus cereus sensu lato isolates from Slovenia.</title>
        <authorList>
            <person name="Abdelli M."/>
        </authorList>
    </citation>
    <scope>NUCLEOTIDE SEQUENCE</scope>
    <source>
        <strain evidence="1">SIBC39</strain>
    </source>
</reference>
<evidence type="ECO:0008006" key="3">
    <source>
        <dbReference type="Google" id="ProtNLM"/>
    </source>
</evidence>
<proteinExistence type="predicted"/>
<sequence length="142" mass="16080">MNFIRNGERKMKKKLIAGLMSIMAITGLTGCATEADVVSENMSKSADSFEVQRRVVFFNGITDKYLLTIEGLCALDTSDAKKVTVTCKTGKDQYKKHYLGISDNVSYFIEQTDAKYEDAYHYKVLFRPEEIIPDIKLQTSNK</sequence>
<dbReference type="Pfam" id="PF25682">
    <property type="entry name" value="Phage_VG64"/>
    <property type="match status" value="1"/>
</dbReference>
<dbReference type="EMBL" id="JARPRR010000028">
    <property type="protein sequence ID" value="MDG0955770.1"/>
    <property type="molecule type" value="Genomic_DNA"/>
</dbReference>
<dbReference type="Proteomes" id="UP001216801">
    <property type="component" value="Unassembled WGS sequence"/>
</dbReference>
<dbReference type="PROSITE" id="PS51257">
    <property type="entry name" value="PROKAR_LIPOPROTEIN"/>
    <property type="match status" value="1"/>
</dbReference>
<accession>A0AAJ1NF11</accession>
<organism evidence="1 2">
    <name type="scientific">Bacillus paranthracis</name>
    <dbReference type="NCBI Taxonomy" id="2026186"/>
    <lineage>
        <taxon>Bacteria</taxon>
        <taxon>Bacillati</taxon>
        <taxon>Bacillota</taxon>
        <taxon>Bacilli</taxon>
        <taxon>Bacillales</taxon>
        <taxon>Bacillaceae</taxon>
        <taxon>Bacillus</taxon>
        <taxon>Bacillus cereus group</taxon>
    </lineage>
</organism>
<comment type="caution">
    <text evidence="1">The sequence shown here is derived from an EMBL/GenBank/DDBJ whole genome shotgun (WGS) entry which is preliminary data.</text>
</comment>
<name>A0AAJ1NF11_9BACI</name>
<evidence type="ECO:0000313" key="2">
    <source>
        <dbReference type="Proteomes" id="UP001216801"/>
    </source>
</evidence>
<protein>
    <recommendedName>
        <fullName evidence="3">Lipoprotein</fullName>
    </recommendedName>
</protein>
<evidence type="ECO:0000313" key="1">
    <source>
        <dbReference type="EMBL" id="MDG0955770.1"/>
    </source>
</evidence>